<dbReference type="GO" id="GO:0002937">
    <property type="term" value="P:tRNA 4-thiouridine biosynthesis"/>
    <property type="evidence" value="ECO:0007669"/>
    <property type="project" value="TreeGrafter"/>
</dbReference>
<dbReference type="GO" id="GO:0005829">
    <property type="term" value="C:cytosol"/>
    <property type="evidence" value="ECO:0007669"/>
    <property type="project" value="TreeGrafter"/>
</dbReference>
<evidence type="ECO:0000256" key="11">
    <source>
        <dbReference type="ARBA" id="ARBA00058382"/>
    </source>
</evidence>
<keyword evidence="3 18" id="KW-0820">tRNA-binding</keyword>
<comment type="function">
    <text evidence="11 18">Catalyzes the ATP-dependent transfer of a sulfur to tRNA to produce 4-thiouridine in position 8 of tRNAs, which functions as a near-UV photosensor. Also catalyzes the transfer of sulfur to the sulfur carrier protein ThiS, forming ThiS-thiocarboxylate. This is a step in the synthesis of thiazole, in the thiamine biosynthesis pathway. The sulfur is donated as persulfide by IscS.</text>
</comment>
<feature type="binding site" evidence="18">
    <location>
        <position position="290"/>
    </location>
    <ligand>
        <name>ATP</name>
        <dbReference type="ChEBI" id="CHEBI:30616"/>
    </ligand>
</feature>
<dbReference type="SUPFAM" id="SSF143437">
    <property type="entry name" value="THUMP domain-like"/>
    <property type="match status" value="1"/>
</dbReference>
<dbReference type="UniPathway" id="UPA00060"/>
<keyword evidence="2 18" id="KW-0963">Cytoplasm</keyword>
<sequence length="393" mass="42939">MARPCVLLKYGELMLKGRNRNRFEKRLHEALQHAMDGASAPVRISQRTGVVVVSGAPLSELVERAHRVIGINVVQPAWSTGHSVDDTVATVSQALRERYGSPEQAGARRFAVRARRRDKNFPMGSDQLAAFVGARVVEEWGWPVDLTNPEVEITIEVDHREVFVSLEKQRGQGGLPVGSSGRALVLLSGGYDSPVAAYRAMRRGLRCDFVHFTGAPLTGPSSTYKAYALVRELDRFQGDSRLHVIPIGNAQRSLATAGAGDLQIIAQRRLMVRTAEALARELGAQALVVGDSLGQVSSQTLANMATVEQATSLPLLRPLVAWDKDEIIAEARRIGTAEISKLPDEDCCSLLSPPRVATRTTPTQLESVERRMDLDELVPKLLADVQVHVPRAE</sequence>
<evidence type="ECO:0000256" key="9">
    <source>
        <dbReference type="ARBA" id="ARBA00050570"/>
    </source>
</evidence>
<evidence type="ECO:0000256" key="1">
    <source>
        <dbReference type="ARBA" id="ARBA00004496"/>
    </source>
</evidence>
<dbReference type="GO" id="GO:0005524">
    <property type="term" value="F:ATP binding"/>
    <property type="evidence" value="ECO:0007669"/>
    <property type="project" value="UniProtKB-UniRule"/>
</dbReference>
<comment type="pathway">
    <text evidence="18">Cofactor biosynthesis; thiamine diphosphate biosynthesis.</text>
</comment>
<dbReference type="PROSITE" id="PS51165">
    <property type="entry name" value="THUMP"/>
    <property type="match status" value="1"/>
</dbReference>
<dbReference type="Pfam" id="PF02926">
    <property type="entry name" value="THUMP"/>
    <property type="match status" value="1"/>
</dbReference>
<dbReference type="InterPro" id="IPR014729">
    <property type="entry name" value="Rossmann-like_a/b/a_fold"/>
</dbReference>
<dbReference type="FunFam" id="3.40.50.620:FF:000053">
    <property type="entry name" value="Probable tRNA sulfurtransferase"/>
    <property type="match status" value="1"/>
</dbReference>
<dbReference type="InterPro" id="IPR004114">
    <property type="entry name" value="THUMP_dom"/>
</dbReference>
<dbReference type="EC" id="2.8.1.4" evidence="13 18"/>
<comment type="similarity">
    <text evidence="12 18">Belongs to the ThiI family.</text>
</comment>
<evidence type="ECO:0000256" key="10">
    <source>
        <dbReference type="ARBA" id="ARBA00052330"/>
    </source>
</evidence>
<dbReference type="OMA" id="SMPEFCG"/>
<evidence type="ECO:0000256" key="5">
    <source>
        <dbReference type="ARBA" id="ARBA00022741"/>
    </source>
</evidence>
<dbReference type="NCBIfam" id="TIGR00342">
    <property type="entry name" value="tRNA uracil 4-sulfurtransferase ThiI"/>
    <property type="match status" value="1"/>
</dbReference>
<evidence type="ECO:0000256" key="12">
    <source>
        <dbReference type="ARBA" id="ARBA00061472"/>
    </source>
</evidence>
<gene>
    <name evidence="18" type="primary">thiI</name>
    <name evidence="20" type="ORF">MINT15_40340</name>
</gene>
<keyword evidence="7 18" id="KW-0694">RNA-binding</keyword>
<evidence type="ECO:0000256" key="7">
    <source>
        <dbReference type="ARBA" id="ARBA00022884"/>
    </source>
</evidence>
<dbReference type="Pfam" id="PF22025">
    <property type="entry name" value="ThiI_fer"/>
    <property type="match status" value="1"/>
</dbReference>
<evidence type="ECO:0000256" key="15">
    <source>
        <dbReference type="ARBA" id="ARBA00075337"/>
    </source>
</evidence>
<dbReference type="InterPro" id="IPR050102">
    <property type="entry name" value="tRNA_sulfurtransferase_ThiI"/>
</dbReference>
<feature type="binding site" evidence="18">
    <location>
        <position position="268"/>
    </location>
    <ligand>
        <name>ATP</name>
        <dbReference type="ChEBI" id="CHEBI:30616"/>
    </ligand>
</feature>
<comment type="catalytic activity">
    <reaction evidence="9 18">
        <text>[ThiI sulfur-carrier protein]-S-sulfanyl-L-cysteine + a uridine in tRNA + 2 reduced [2Fe-2S]-[ferredoxin] + ATP + H(+) = [ThiI sulfur-carrier protein]-L-cysteine + a 4-thiouridine in tRNA + 2 oxidized [2Fe-2S]-[ferredoxin] + AMP + diphosphate</text>
        <dbReference type="Rhea" id="RHEA:24176"/>
        <dbReference type="Rhea" id="RHEA-COMP:10000"/>
        <dbReference type="Rhea" id="RHEA-COMP:10001"/>
        <dbReference type="Rhea" id="RHEA-COMP:13337"/>
        <dbReference type="Rhea" id="RHEA-COMP:13338"/>
        <dbReference type="Rhea" id="RHEA-COMP:13339"/>
        <dbReference type="Rhea" id="RHEA-COMP:13340"/>
        <dbReference type="ChEBI" id="CHEBI:15378"/>
        <dbReference type="ChEBI" id="CHEBI:29950"/>
        <dbReference type="ChEBI" id="CHEBI:30616"/>
        <dbReference type="ChEBI" id="CHEBI:33019"/>
        <dbReference type="ChEBI" id="CHEBI:33737"/>
        <dbReference type="ChEBI" id="CHEBI:33738"/>
        <dbReference type="ChEBI" id="CHEBI:61963"/>
        <dbReference type="ChEBI" id="CHEBI:65315"/>
        <dbReference type="ChEBI" id="CHEBI:136798"/>
        <dbReference type="ChEBI" id="CHEBI:456215"/>
        <dbReference type="EC" id="2.8.1.4"/>
    </reaction>
</comment>
<dbReference type="GO" id="GO:0140741">
    <property type="term" value="F:tRNA-uracil-4 sulfurtransferase activity"/>
    <property type="evidence" value="ECO:0007669"/>
    <property type="project" value="UniProtKB-EC"/>
</dbReference>
<evidence type="ECO:0000256" key="8">
    <source>
        <dbReference type="ARBA" id="ARBA00022977"/>
    </source>
</evidence>
<dbReference type="HAMAP" id="MF_00021">
    <property type="entry name" value="ThiI"/>
    <property type="match status" value="1"/>
</dbReference>
<dbReference type="GO" id="GO:0004810">
    <property type="term" value="F:CCA tRNA nucleotidyltransferase activity"/>
    <property type="evidence" value="ECO:0007669"/>
    <property type="project" value="InterPro"/>
</dbReference>
<evidence type="ECO:0000256" key="14">
    <source>
        <dbReference type="ARBA" id="ARBA00071867"/>
    </source>
</evidence>
<dbReference type="RefSeq" id="WP_015786994.1">
    <property type="nucleotide sequence ID" value="NZ_CALJZO010000042.1"/>
</dbReference>
<evidence type="ECO:0000256" key="13">
    <source>
        <dbReference type="ARBA" id="ARBA00066827"/>
    </source>
</evidence>
<dbReference type="AlphaFoldDB" id="A0A837D600"/>
<comment type="caution">
    <text evidence="20">The sequence shown here is derived from an EMBL/GenBank/DDBJ whole genome shotgun (WGS) entry which is preliminary data.</text>
</comment>
<dbReference type="InterPro" id="IPR020536">
    <property type="entry name" value="ThiI_AANH"/>
</dbReference>
<dbReference type="Gene3D" id="3.40.50.620">
    <property type="entry name" value="HUPs"/>
    <property type="match status" value="1"/>
</dbReference>
<dbReference type="GO" id="GO:0009229">
    <property type="term" value="P:thiamine diphosphate biosynthetic process"/>
    <property type="evidence" value="ECO:0007669"/>
    <property type="project" value="UniProtKB-UniRule"/>
</dbReference>
<name>A0A837D600_9PSEU</name>
<feature type="binding site" evidence="18">
    <location>
        <position position="299"/>
    </location>
    <ligand>
        <name>ATP</name>
        <dbReference type="ChEBI" id="CHEBI:30616"/>
    </ligand>
</feature>
<feature type="binding site" evidence="18">
    <location>
        <begin position="211"/>
        <end position="212"/>
    </location>
    <ligand>
        <name>ATP</name>
        <dbReference type="ChEBI" id="CHEBI:30616"/>
    </ligand>
</feature>
<keyword evidence="4 18" id="KW-0808">Transferase</keyword>
<dbReference type="CDD" id="cd01712">
    <property type="entry name" value="PPase_ThiI"/>
    <property type="match status" value="1"/>
</dbReference>
<dbReference type="InterPro" id="IPR054173">
    <property type="entry name" value="ThiI_fer"/>
</dbReference>
<dbReference type="SUPFAM" id="SSF52402">
    <property type="entry name" value="Adenine nucleotide alpha hydrolases-like"/>
    <property type="match status" value="1"/>
</dbReference>
<reference evidence="20 21" key="1">
    <citation type="submission" date="2014-10" db="EMBL/GenBank/DDBJ databases">
        <title>Genome sequence of Micropolyspora internatus JCM3315.</title>
        <authorList>
            <person name="Shin S.-K."/>
            <person name="Yi H."/>
        </authorList>
    </citation>
    <scope>NUCLEOTIDE SEQUENCE [LARGE SCALE GENOMIC DNA]</scope>
    <source>
        <strain evidence="20 21">JCM 3315</strain>
    </source>
</reference>
<evidence type="ECO:0000259" key="19">
    <source>
        <dbReference type="PROSITE" id="PS51165"/>
    </source>
</evidence>
<evidence type="ECO:0000256" key="6">
    <source>
        <dbReference type="ARBA" id="ARBA00022840"/>
    </source>
</evidence>
<dbReference type="Pfam" id="PF02568">
    <property type="entry name" value="ThiI"/>
    <property type="match status" value="1"/>
</dbReference>
<dbReference type="SMART" id="SM00981">
    <property type="entry name" value="THUMP"/>
    <property type="match status" value="1"/>
</dbReference>
<feature type="binding site" evidence="18">
    <location>
        <begin position="186"/>
        <end position="187"/>
    </location>
    <ligand>
        <name>ATP</name>
        <dbReference type="ChEBI" id="CHEBI:30616"/>
    </ligand>
</feature>
<dbReference type="Gene3D" id="3.30.2130.30">
    <property type="match status" value="1"/>
</dbReference>
<evidence type="ECO:0000313" key="20">
    <source>
        <dbReference type="EMBL" id="KHF42228.1"/>
    </source>
</evidence>
<evidence type="ECO:0000256" key="2">
    <source>
        <dbReference type="ARBA" id="ARBA00022490"/>
    </source>
</evidence>
<organism evidence="20 21">
    <name type="scientific">Saccharomonospora viridis</name>
    <dbReference type="NCBI Taxonomy" id="1852"/>
    <lineage>
        <taxon>Bacteria</taxon>
        <taxon>Bacillati</taxon>
        <taxon>Actinomycetota</taxon>
        <taxon>Actinomycetes</taxon>
        <taxon>Pseudonocardiales</taxon>
        <taxon>Pseudonocardiaceae</taxon>
        <taxon>Saccharomonospora</taxon>
    </lineage>
</organism>
<dbReference type="CDD" id="cd11716">
    <property type="entry name" value="THUMP_ThiI"/>
    <property type="match status" value="1"/>
</dbReference>
<evidence type="ECO:0000313" key="21">
    <source>
        <dbReference type="Proteomes" id="UP000030848"/>
    </source>
</evidence>
<dbReference type="EMBL" id="JRZE01000008">
    <property type="protein sequence ID" value="KHF42228.1"/>
    <property type="molecule type" value="Genomic_DNA"/>
</dbReference>
<proteinExistence type="inferred from homology"/>
<evidence type="ECO:0000256" key="17">
    <source>
        <dbReference type="ARBA" id="ARBA00080570"/>
    </source>
</evidence>
<dbReference type="GO" id="GO:0052837">
    <property type="term" value="P:thiazole biosynthetic process"/>
    <property type="evidence" value="ECO:0007669"/>
    <property type="project" value="TreeGrafter"/>
</dbReference>
<keyword evidence="6 18" id="KW-0067">ATP-binding</keyword>
<dbReference type="InterPro" id="IPR003720">
    <property type="entry name" value="tRNA_STrfase"/>
</dbReference>
<evidence type="ECO:0000256" key="3">
    <source>
        <dbReference type="ARBA" id="ARBA00022555"/>
    </source>
</evidence>
<accession>A0A837D600</accession>
<comment type="catalytic activity">
    <reaction evidence="10 18">
        <text>[ThiS sulfur-carrier protein]-C-terminal Gly-Gly-AMP + S-sulfanyl-L-cysteinyl-[cysteine desulfurase] + AH2 = [ThiS sulfur-carrier protein]-C-terminal-Gly-aminoethanethioate + L-cysteinyl-[cysteine desulfurase] + A + AMP + 2 H(+)</text>
        <dbReference type="Rhea" id="RHEA:43340"/>
        <dbReference type="Rhea" id="RHEA-COMP:12157"/>
        <dbReference type="Rhea" id="RHEA-COMP:12158"/>
        <dbReference type="Rhea" id="RHEA-COMP:12910"/>
        <dbReference type="Rhea" id="RHEA-COMP:19908"/>
        <dbReference type="ChEBI" id="CHEBI:13193"/>
        <dbReference type="ChEBI" id="CHEBI:15378"/>
        <dbReference type="ChEBI" id="CHEBI:17499"/>
        <dbReference type="ChEBI" id="CHEBI:29950"/>
        <dbReference type="ChEBI" id="CHEBI:61963"/>
        <dbReference type="ChEBI" id="CHEBI:90618"/>
        <dbReference type="ChEBI" id="CHEBI:232372"/>
        <dbReference type="ChEBI" id="CHEBI:456215"/>
    </reaction>
</comment>
<feature type="domain" description="THUMP" evidence="19">
    <location>
        <begin position="59"/>
        <end position="168"/>
    </location>
</feature>
<protein>
    <recommendedName>
        <fullName evidence="14 18">Probable tRNA sulfurtransferase</fullName>
        <ecNumber evidence="13 18">2.8.1.4</ecNumber>
    </recommendedName>
    <alternativeName>
        <fullName evidence="15 18">Sulfur carrier protein ThiS sulfurtransferase</fullName>
    </alternativeName>
    <alternativeName>
        <fullName evidence="16 18">Thiamine biosynthesis protein ThiI</fullName>
    </alternativeName>
    <alternativeName>
        <fullName evidence="17 18">tRNA 4-thiouridine synthase</fullName>
    </alternativeName>
</protein>
<evidence type="ECO:0000256" key="16">
    <source>
        <dbReference type="ARBA" id="ARBA00077849"/>
    </source>
</evidence>
<dbReference type="Proteomes" id="UP000030848">
    <property type="component" value="Unassembled WGS sequence"/>
</dbReference>
<evidence type="ECO:0000256" key="18">
    <source>
        <dbReference type="HAMAP-Rule" id="MF_00021"/>
    </source>
</evidence>
<dbReference type="PANTHER" id="PTHR43209:SF1">
    <property type="entry name" value="TRNA SULFURTRANSFERASE"/>
    <property type="match status" value="1"/>
</dbReference>
<dbReference type="PANTHER" id="PTHR43209">
    <property type="entry name" value="TRNA SULFURTRANSFERASE"/>
    <property type="match status" value="1"/>
</dbReference>
<comment type="subcellular location">
    <subcellularLocation>
        <location evidence="1 18">Cytoplasm</location>
    </subcellularLocation>
</comment>
<evidence type="ECO:0000256" key="4">
    <source>
        <dbReference type="ARBA" id="ARBA00022679"/>
    </source>
</evidence>
<dbReference type="InterPro" id="IPR049961">
    <property type="entry name" value="ThiI_N"/>
</dbReference>
<dbReference type="GO" id="GO:0000049">
    <property type="term" value="F:tRNA binding"/>
    <property type="evidence" value="ECO:0007669"/>
    <property type="project" value="UniProtKB-UniRule"/>
</dbReference>
<dbReference type="InterPro" id="IPR049962">
    <property type="entry name" value="THUMP_ThiI"/>
</dbReference>
<dbReference type="OrthoDB" id="9773948at2"/>
<keyword evidence="8 18" id="KW-0784">Thiamine biosynthesis</keyword>
<keyword evidence="5 18" id="KW-0547">Nucleotide-binding</keyword>
<dbReference type="GO" id="GO:0009228">
    <property type="term" value="P:thiamine biosynthetic process"/>
    <property type="evidence" value="ECO:0007669"/>
    <property type="project" value="UniProtKB-KW"/>
</dbReference>